<feature type="active site" description="Proton acceptor" evidence="3">
    <location>
        <position position="48"/>
    </location>
</feature>
<name>A0ABR4PV66_9HELO</name>
<dbReference type="PROSITE" id="PS50263">
    <property type="entry name" value="CN_HYDROLASE"/>
    <property type="match status" value="1"/>
</dbReference>
<dbReference type="EMBL" id="JBFCZG010000001">
    <property type="protein sequence ID" value="KAL3427216.1"/>
    <property type="molecule type" value="Genomic_DNA"/>
</dbReference>
<comment type="similarity">
    <text evidence="1">Belongs to the carbon-nitrogen hydrolase superfamily. Nitrilase family.</text>
</comment>
<evidence type="ECO:0000313" key="6">
    <source>
        <dbReference type="Proteomes" id="UP001629113"/>
    </source>
</evidence>
<dbReference type="PROSITE" id="PS00920">
    <property type="entry name" value="NITRIL_CHT_1"/>
    <property type="match status" value="1"/>
</dbReference>
<dbReference type="Pfam" id="PF00795">
    <property type="entry name" value="CN_hydrolase"/>
    <property type="match status" value="1"/>
</dbReference>
<dbReference type="InterPro" id="IPR044149">
    <property type="entry name" value="Nitrilases_CHs"/>
</dbReference>
<evidence type="ECO:0000256" key="2">
    <source>
        <dbReference type="ARBA" id="ARBA00022801"/>
    </source>
</evidence>
<feature type="domain" description="CN hydrolase" evidence="4">
    <location>
        <begin position="8"/>
        <end position="287"/>
    </location>
</feature>
<dbReference type="SUPFAM" id="SSF56317">
    <property type="entry name" value="Carbon-nitrogen hydrolase"/>
    <property type="match status" value="1"/>
</dbReference>
<evidence type="ECO:0000313" key="5">
    <source>
        <dbReference type="EMBL" id="KAL3427216.1"/>
    </source>
</evidence>
<evidence type="ECO:0000256" key="3">
    <source>
        <dbReference type="PROSITE-ProRule" id="PRU10139"/>
    </source>
</evidence>
<keyword evidence="6" id="KW-1185">Reference proteome</keyword>
<protein>
    <submittedName>
        <fullName evidence="5">Cyanide hydratase</fullName>
    </submittedName>
</protein>
<evidence type="ECO:0000256" key="1">
    <source>
        <dbReference type="ARBA" id="ARBA00008129"/>
    </source>
</evidence>
<dbReference type="InterPro" id="IPR000132">
    <property type="entry name" value="Nitrilase/CN_hydratase_CS"/>
</dbReference>
<dbReference type="CDD" id="cd07564">
    <property type="entry name" value="nitrilases_CHs"/>
    <property type="match status" value="1"/>
</dbReference>
<dbReference type="InterPro" id="IPR003010">
    <property type="entry name" value="C-N_Hydrolase"/>
</dbReference>
<organism evidence="5 6">
    <name type="scientific">Phlyctema vagabunda</name>
    <dbReference type="NCBI Taxonomy" id="108571"/>
    <lineage>
        <taxon>Eukaryota</taxon>
        <taxon>Fungi</taxon>
        <taxon>Dikarya</taxon>
        <taxon>Ascomycota</taxon>
        <taxon>Pezizomycotina</taxon>
        <taxon>Leotiomycetes</taxon>
        <taxon>Helotiales</taxon>
        <taxon>Dermateaceae</taxon>
        <taxon>Phlyctema</taxon>
    </lineage>
</organism>
<sequence>MPATIRKYKAAAVNAEPGWFNLELSTQKTIHYINEAGKAGCKLIAFPELWIPGYPYWQWKVTYQESLPLLKKYRENSLPSDSDEMRRIREAARANKIFVSLGYSELDLASLYTTQVMISPTGDIINHRRKIKATHVERLVFGDGTGDTTESVVDTEIGRIGHLNCWENMNPFLKAYSASLGEQVHVAAWPLYPDAATLKYPDPYTNISDSNSDIVTPAYAIETATFTLAPFQTISAEGIKLNTPPGKELEDPKIYNGHSRIFGPDGQNLVEHPAKDFNGLLFVDVCIESAYCSTSTNSNTD</sequence>
<evidence type="ECO:0000259" key="4">
    <source>
        <dbReference type="PROSITE" id="PS50263"/>
    </source>
</evidence>
<reference evidence="5 6" key="1">
    <citation type="submission" date="2024-06" db="EMBL/GenBank/DDBJ databases">
        <title>Complete genome of Phlyctema vagabunda strain 19-DSS-EL-015.</title>
        <authorList>
            <person name="Fiorenzani C."/>
        </authorList>
    </citation>
    <scope>NUCLEOTIDE SEQUENCE [LARGE SCALE GENOMIC DNA]</scope>
    <source>
        <strain evidence="5 6">19-DSS-EL-015</strain>
    </source>
</reference>
<dbReference type="PANTHER" id="PTHR46044:SF4">
    <property type="entry name" value="CYANIDE HYDRATASE"/>
    <property type="match status" value="1"/>
</dbReference>
<dbReference type="PANTHER" id="PTHR46044">
    <property type="entry name" value="NITRILASE"/>
    <property type="match status" value="1"/>
</dbReference>
<comment type="caution">
    <text evidence="5">The sequence shown here is derived from an EMBL/GenBank/DDBJ whole genome shotgun (WGS) entry which is preliminary data.</text>
</comment>
<gene>
    <name evidence="5" type="ORF">PVAG01_00725</name>
</gene>
<dbReference type="InterPro" id="IPR036526">
    <property type="entry name" value="C-N_Hydrolase_sf"/>
</dbReference>
<accession>A0ABR4PV66</accession>
<keyword evidence="2" id="KW-0378">Hydrolase</keyword>
<dbReference type="Gene3D" id="3.60.110.10">
    <property type="entry name" value="Carbon-nitrogen hydrolase"/>
    <property type="match status" value="1"/>
</dbReference>
<proteinExistence type="inferred from homology"/>
<dbReference type="Proteomes" id="UP001629113">
    <property type="component" value="Unassembled WGS sequence"/>
</dbReference>